<keyword evidence="1" id="KW-0812">Transmembrane</keyword>
<organism evidence="2 3">
    <name type="scientific">Gilvimarinus algae</name>
    <dbReference type="NCBI Taxonomy" id="3058037"/>
    <lineage>
        <taxon>Bacteria</taxon>
        <taxon>Pseudomonadati</taxon>
        <taxon>Pseudomonadota</taxon>
        <taxon>Gammaproteobacteria</taxon>
        <taxon>Cellvibrionales</taxon>
        <taxon>Cellvibrionaceae</taxon>
        <taxon>Gilvimarinus</taxon>
    </lineage>
</organism>
<dbReference type="InterPro" id="IPR053824">
    <property type="entry name" value="DUF7010"/>
</dbReference>
<keyword evidence="3" id="KW-1185">Reference proteome</keyword>
<keyword evidence="1" id="KW-0472">Membrane</keyword>
<reference evidence="2" key="1">
    <citation type="submission" date="2023-07" db="EMBL/GenBank/DDBJ databases">
        <title>Gilvimarinus algae sp. nov., isolated from the surface of Kelp.</title>
        <authorList>
            <person name="Sun Y.Y."/>
            <person name="Gong Y."/>
            <person name="Du Z.J."/>
        </authorList>
    </citation>
    <scope>NUCLEOTIDE SEQUENCE</scope>
    <source>
        <strain evidence="2">SDUM040014</strain>
    </source>
</reference>
<keyword evidence="1" id="KW-1133">Transmembrane helix</keyword>
<dbReference type="RefSeq" id="WP_302711293.1">
    <property type="nucleotide sequence ID" value="NZ_JAULRT010000032.1"/>
</dbReference>
<protein>
    <submittedName>
        <fullName evidence="2">Uncharacterized protein</fullName>
    </submittedName>
</protein>
<feature type="transmembrane region" description="Helical" evidence="1">
    <location>
        <begin position="43"/>
        <end position="62"/>
    </location>
</feature>
<dbReference type="Proteomes" id="UP001168380">
    <property type="component" value="Unassembled WGS sequence"/>
</dbReference>
<accession>A0ABT8TAM2</accession>
<evidence type="ECO:0000256" key="1">
    <source>
        <dbReference type="SAM" id="Phobius"/>
    </source>
</evidence>
<gene>
    <name evidence="2" type="ORF">QWI16_03230</name>
</gene>
<name>A0ABT8TAM2_9GAMM</name>
<evidence type="ECO:0000313" key="2">
    <source>
        <dbReference type="EMBL" id="MDO3381169.1"/>
    </source>
</evidence>
<sequence length="187" mass="21276">MMTRTLEEQREEYKRRRFIAMPIAGMVMWALIGIAGAVLPEQVAALCLFIGTGSILYLGLFVSKFTGENYLDRSRPKNAFDSLFLQTVAMALLVFSIAIPFYMLVPSSLPLSVGILTGLMWLPLSWAIGHWVGIFHSVSRTLLIVLFWYLLPEYRFVTIPAVIVVIYALTLMVLEKRYRRVNHLDGE</sequence>
<dbReference type="EMBL" id="JAULRT010000032">
    <property type="protein sequence ID" value="MDO3381169.1"/>
    <property type="molecule type" value="Genomic_DNA"/>
</dbReference>
<dbReference type="Pfam" id="PF22765">
    <property type="entry name" value="DUF7010"/>
    <property type="match status" value="1"/>
</dbReference>
<feature type="transmembrane region" description="Helical" evidence="1">
    <location>
        <begin position="134"/>
        <end position="151"/>
    </location>
</feature>
<feature type="transmembrane region" description="Helical" evidence="1">
    <location>
        <begin position="157"/>
        <end position="174"/>
    </location>
</feature>
<proteinExistence type="predicted"/>
<feature type="transmembrane region" description="Helical" evidence="1">
    <location>
        <begin position="18"/>
        <end position="37"/>
    </location>
</feature>
<evidence type="ECO:0000313" key="3">
    <source>
        <dbReference type="Proteomes" id="UP001168380"/>
    </source>
</evidence>
<comment type="caution">
    <text evidence="2">The sequence shown here is derived from an EMBL/GenBank/DDBJ whole genome shotgun (WGS) entry which is preliminary data.</text>
</comment>
<feature type="transmembrane region" description="Helical" evidence="1">
    <location>
        <begin position="83"/>
        <end position="103"/>
    </location>
</feature>